<name>A0A8S3D8A5_9BILA</name>
<reference evidence="3" key="1">
    <citation type="submission" date="2021-02" db="EMBL/GenBank/DDBJ databases">
        <authorList>
            <person name="Nowell W R."/>
        </authorList>
    </citation>
    <scope>NUCLEOTIDE SEQUENCE</scope>
</reference>
<feature type="non-terminal residue" evidence="3">
    <location>
        <position position="1"/>
    </location>
</feature>
<dbReference type="AlphaFoldDB" id="A0A8S3D8A5"/>
<accession>A0A8S3D8A5</accession>
<dbReference type="EMBL" id="CAJOBJ010159253">
    <property type="protein sequence ID" value="CAF4839317.1"/>
    <property type="molecule type" value="Genomic_DNA"/>
</dbReference>
<feature type="compositionally biased region" description="Polar residues" evidence="1">
    <location>
        <begin position="50"/>
        <end position="68"/>
    </location>
</feature>
<protein>
    <submittedName>
        <fullName evidence="3">Uncharacterized protein</fullName>
    </submittedName>
</protein>
<feature type="compositionally biased region" description="Basic residues" evidence="1">
    <location>
        <begin position="69"/>
        <end position="80"/>
    </location>
</feature>
<dbReference type="EMBL" id="CAJOBJ010204077">
    <property type="protein sequence ID" value="CAF4991766.1"/>
    <property type="molecule type" value="Genomic_DNA"/>
</dbReference>
<organism evidence="3 4">
    <name type="scientific">Rotaria magnacalcarata</name>
    <dbReference type="NCBI Taxonomy" id="392030"/>
    <lineage>
        <taxon>Eukaryota</taxon>
        <taxon>Metazoa</taxon>
        <taxon>Spiralia</taxon>
        <taxon>Gnathifera</taxon>
        <taxon>Rotifera</taxon>
        <taxon>Eurotatoria</taxon>
        <taxon>Bdelloidea</taxon>
        <taxon>Philodinida</taxon>
        <taxon>Philodinidae</taxon>
        <taxon>Rotaria</taxon>
    </lineage>
</organism>
<dbReference type="Proteomes" id="UP000681720">
    <property type="component" value="Unassembled WGS sequence"/>
</dbReference>
<feature type="non-terminal residue" evidence="3">
    <location>
        <position position="80"/>
    </location>
</feature>
<sequence>GLSPSTPYPGGKNNPNGNIFFPLGKQVSVPEHSPVTSPIIMGAFDPLSFLPTNTASSNPMSSNDPNIKTQKKKRRRSEHS</sequence>
<gene>
    <name evidence="2" type="ORF">GIL414_LOCUS48833</name>
    <name evidence="3" type="ORF">GIL414_LOCUS56674</name>
</gene>
<proteinExistence type="predicted"/>
<comment type="caution">
    <text evidence="3">The sequence shown here is derived from an EMBL/GenBank/DDBJ whole genome shotgun (WGS) entry which is preliminary data.</text>
</comment>
<evidence type="ECO:0000313" key="3">
    <source>
        <dbReference type="EMBL" id="CAF4991766.1"/>
    </source>
</evidence>
<feature type="region of interest" description="Disordered" evidence="1">
    <location>
        <begin position="47"/>
        <end position="80"/>
    </location>
</feature>
<evidence type="ECO:0000313" key="2">
    <source>
        <dbReference type="EMBL" id="CAF4839317.1"/>
    </source>
</evidence>
<evidence type="ECO:0000256" key="1">
    <source>
        <dbReference type="SAM" id="MobiDB-lite"/>
    </source>
</evidence>
<evidence type="ECO:0000313" key="4">
    <source>
        <dbReference type="Proteomes" id="UP000681720"/>
    </source>
</evidence>